<reference evidence="1" key="1">
    <citation type="submission" date="2014-11" db="EMBL/GenBank/DDBJ databases">
        <authorList>
            <person name="Amaro Gonzalez C."/>
        </authorList>
    </citation>
    <scope>NUCLEOTIDE SEQUENCE</scope>
</reference>
<evidence type="ECO:0000313" key="1">
    <source>
        <dbReference type="EMBL" id="JAH81284.1"/>
    </source>
</evidence>
<name>A0A0E9VT73_ANGAN</name>
<organism evidence="1">
    <name type="scientific">Anguilla anguilla</name>
    <name type="common">European freshwater eel</name>
    <name type="synonym">Muraena anguilla</name>
    <dbReference type="NCBI Taxonomy" id="7936"/>
    <lineage>
        <taxon>Eukaryota</taxon>
        <taxon>Metazoa</taxon>
        <taxon>Chordata</taxon>
        <taxon>Craniata</taxon>
        <taxon>Vertebrata</taxon>
        <taxon>Euteleostomi</taxon>
        <taxon>Actinopterygii</taxon>
        <taxon>Neopterygii</taxon>
        <taxon>Teleostei</taxon>
        <taxon>Anguilliformes</taxon>
        <taxon>Anguillidae</taxon>
        <taxon>Anguilla</taxon>
    </lineage>
</organism>
<protein>
    <submittedName>
        <fullName evidence="1">Uncharacterized protein</fullName>
    </submittedName>
</protein>
<dbReference type="EMBL" id="GBXM01027293">
    <property type="protein sequence ID" value="JAH81284.1"/>
    <property type="molecule type" value="Transcribed_RNA"/>
</dbReference>
<reference evidence="1" key="2">
    <citation type="journal article" date="2015" name="Fish Shellfish Immunol.">
        <title>Early steps in the European eel (Anguilla anguilla)-Vibrio vulnificus interaction in the gills: Role of the RtxA13 toxin.</title>
        <authorList>
            <person name="Callol A."/>
            <person name="Pajuelo D."/>
            <person name="Ebbesson L."/>
            <person name="Teles M."/>
            <person name="MacKenzie S."/>
            <person name="Amaro C."/>
        </authorList>
    </citation>
    <scope>NUCLEOTIDE SEQUENCE</scope>
</reference>
<accession>A0A0E9VT73</accession>
<sequence length="41" mass="4489">MHVPFRKVSPPSCGPTNHYHYVVGSSCFRMAQVSGQVRPGS</sequence>
<proteinExistence type="predicted"/>
<dbReference type="AlphaFoldDB" id="A0A0E9VT73"/>
<dbReference type="PROSITE" id="PS51257">
    <property type="entry name" value="PROKAR_LIPOPROTEIN"/>
    <property type="match status" value="1"/>
</dbReference>